<reference evidence="2 3" key="1">
    <citation type="submission" date="2019-07" db="EMBL/GenBank/DDBJ databases">
        <authorList>
            <person name="Jastrzebski P J."/>
            <person name="Paukszto L."/>
            <person name="Jastrzebski P J."/>
        </authorList>
    </citation>
    <scope>NUCLEOTIDE SEQUENCE [LARGE SCALE GENOMIC DNA]</scope>
    <source>
        <strain evidence="2 3">WMS-il1</strain>
    </source>
</reference>
<evidence type="ECO:0000313" key="3">
    <source>
        <dbReference type="Proteomes" id="UP000321570"/>
    </source>
</evidence>
<proteinExistence type="predicted"/>
<feature type="non-terminal residue" evidence="2">
    <location>
        <position position="109"/>
    </location>
</feature>
<evidence type="ECO:0000313" key="2">
    <source>
        <dbReference type="EMBL" id="VUZ44656.1"/>
    </source>
</evidence>
<gene>
    <name evidence="2" type="ORF">WMSIL1_LOCUS4867</name>
</gene>
<protein>
    <submittedName>
        <fullName evidence="2">Uncharacterized protein</fullName>
    </submittedName>
</protein>
<accession>A0A564YBR6</accession>
<sequence length="109" mass="12011">MDKQTVLMSRLDSSSSNSDPTEQTLTELKTLQTELSTGIAKQQAVANETQKMTVAVSRALHSANTTSTLIPVTTPRVLSRQGFDFSANYRWHNSIMSAVTTYDELTKSL</sequence>
<dbReference type="AlphaFoldDB" id="A0A564YBR6"/>
<dbReference type="Proteomes" id="UP000321570">
    <property type="component" value="Unassembled WGS sequence"/>
</dbReference>
<dbReference type="EMBL" id="CABIJS010000144">
    <property type="protein sequence ID" value="VUZ44656.1"/>
    <property type="molecule type" value="Genomic_DNA"/>
</dbReference>
<keyword evidence="3" id="KW-1185">Reference proteome</keyword>
<organism evidence="2 3">
    <name type="scientific">Hymenolepis diminuta</name>
    <name type="common">Rat tapeworm</name>
    <dbReference type="NCBI Taxonomy" id="6216"/>
    <lineage>
        <taxon>Eukaryota</taxon>
        <taxon>Metazoa</taxon>
        <taxon>Spiralia</taxon>
        <taxon>Lophotrochozoa</taxon>
        <taxon>Platyhelminthes</taxon>
        <taxon>Cestoda</taxon>
        <taxon>Eucestoda</taxon>
        <taxon>Cyclophyllidea</taxon>
        <taxon>Hymenolepididae</taxon>
        <taxon>Hymenolepis</taxon>
    </lineage>
</organism>
<name>A0A564YBR6_HYMDI</name>
<evidence type="ECO:0000256" key="1">
    <source>
        <dbReference type="SAM" id="MobiDB-lite"/>
    </source>
</evidence>
<feature type="region of interest" description="Disordered" evidence="1">
    <location>
        <begin position="1"/>
        <end position="23"/>
    </location>
</feature>
<feature type="compositionally biased region" description="Low complexity" evidence="1">
    <location>
        <begin position="13"/>
        <end position="23"/>
    </location>
</feature>